<evidence type="ECO:0000256" key="3">
    <source>
        <dbReference type="ARBA" id="ARBA00022679"/>
    </source>
</evidence>
<evidence type="ECO:0000256" key="1">
    <source>
        <dbReference type="ARBA" id="ARBA00022552"/>
    </source>
</evidence>
<dbReference type="EC" id="2.1.1.166" evidence="6 11"/>
<evidence type="ECO:0000256" key="10">
    <source>
        <dbReference type="ARBA" id="ARBA00048970"/>
    </source>
</evidence>
<dbReference type="OrthoDB" id="9790080at2"/>
<proteinExistence type="inferred from homology"/>
<comment type="catalytic activity">
    <reaction evidence="10 11">
        <text>uridine(2552) in 23S rRNA + S-adenosyl-L-methionine = 2'-O-methyluridine(2552) in 23S rRNA + S-adenosyl-L-homocysteine + H(+)</text>
        <dbReference type="Rhea" id="RHEA:42720"/>
        <dbReference type="Rhea" id="RHEA-COMP:10202"/>
        <dbReference type="Rhea" id="RHEA-COMP:10203"/>
        <dbReference type="ChEBI" id="CHEBI:15378"/>
        <dbReference type="ChEBI" id="CHEBI:57856"/>
        <dbReference type="ChEBI" id="CHEBI:59789"/>
        <dbReference type="ChEBI" id="CHEBI:65315"/>
        <dbReference type="ChEBI" id="CHEBI:74478"/>
        <dbReference type="EC" id="2.1.1.166"/>
    </reaction>
</comment>
<dbReference type="InterPro" id="IPR002877">
    <property type="entry name" value="RNA_MeTrfase_FtsJ_dom"/>
</dbReference>
<dbReference type="InterPro" id="IPR050082">
    <property type="entry name" value="RNA_methyltr_RlmE"/>
</dbReference>
<dbReference type="Pfam" id="PF01728">
    <property type="entry name" value="FtsJ"/>
    <property type="match status" value="1"/>
</dbReference>
<evidence type="ECO:0000256" key="2">
    <source>
        <dbReference type="ARBA" id="ARBA00022603"/>
    </source>
</evidence>
<reference evidence="14 15" key="1">
    <citation type="journal article" date="2010" name="Stand. Genomic Sci.">
        <title>Complete genome sequence of Denitrovibrio acetiphilus type strain (N2460).</title>
        <authorList>
            <person name="Kiss H."/>
            <person name="Lang E."/>
            <person name="Lapidus A."/>
            <person name="Copeland A."/>
            <person name="Nolan M."/>
            <person name="Glavina Del Rio T."/>
            <person name="Chen F."/>
            <person name="Lucas S."/>
            <person name="Tice H."/>
            <person name="Cheng J.F."/>
            <person name="Han C."/>
            <person name="Goodwin L."/>
            <person name="Pitluck S."/>
            <person name="Liolios K."/>
            <person name="Pati A."/>
            <person name="Ivanova N."/>
            <person name="Mavromatis K."/>
            <person name="Chen A."/>
            <person name="Palaniappan K."/>
            <person name="Land M."/>
            <person name="Hauser L."/>
            <person name="Chang Y.J."/>
            <person name="Jeffries C.D."/>
            <person name="Detter J.C."/>
            <person name="Brettin T."/>
            <person name="Spring S."/>
            <person name="Rohde M."/>
            <person name="Goker M."/>
            <person name="Woyke T."/>
            <person name="Bristow J."/>
            <person name="Eisen J.A."/>
            <person name="Markowitz V."/>
            <person name="Hugenholtz P."/>
            <person name="Kyrpides N.C."/>
            <person name="Klenk H.P."/>
        </authorList>
    </citation>
    <scope>NUCLEOTIDE SEQUENCE [LARGE SCALE GENOMIC DNA]</scope>
    <source>
        <strain evidence="15">DSM 12809 / NBRC 114555 / N2460</strain>
    </source>
</reference>
<evidence type="ECO:0000256" key="5">
    <source>
        <dbReference type="ARBA" id="ARBA00037569"/>
    </source>
</evidence>
<feature type="binding site" evidence="11">
    <location>
        <position position="108"/>
    </location>
    <ligand>
        <name>S-adenosyl-L-methionine</name>
        <dbReference type="ChEBI" id="CHEBI:59789"/>
    </ligand>
</feature>
<dbReference type="GO" id="GO:0008650">
    <property type="term" value="F:rRNA (uridine-2'-O-)-methyltransferase activity"/>
    <property type="evidence" value="ECO:0007669"/>
    <property type="project" value="UniProtKB-UniRule"/>
</dbReference>
<dbReference type="InParanoid" id="D4H3N3"/>
<comment type="function">
    <text evidence="5 11">Specifically methylates the uridine in position 2552 of 23S rRNA at the 2'-O position of the ribose in the fully assembled 50S ribosomal subunit.</text>
</comment>
<dbReference type="RefSeq" id="WP_013011637.1">
    <property type="nucleotide sequence ID" value="NC_013943.1"/>
</dbReference>
<gene>
    <name evidence="11" type="primary">rlmE</name>
    <name evidence="11" type="synonym">ftsJ</name>
    <name evidence="11" type="synonym">rrmJ</name>
    <name evidence="14" type="ordered locus">Dacet_2373</name>
</gene>
<accession>D4H3N3</accession>
<dbReference type="PaxDb" id="522772-Dacet_2373"/>
<dbReference type="Gene3D" id="3.40.50.150">
    <property type="entry name" value="Vaccinia Virus protein VP39"/>
    <property type="match status" value="1"/>
</dbReference>
<dbReference type="STRING" id="522772.Dacet_2373"/>
<feature type="domain" description="Ribosomal RNA methyltransferase FtsJ" evidence="13">
    <location>
        <begin position="17"/>
        <end position="191"/>
    </location>
</feature>
<keyword evidence="11" id="KW-0963">Cytoplasm</keyword>
<comment type="subcellular location">
    <subcellularLocation>
        <location evidence="11">Cytoplasm</location>
    </subcellularLocation>
</comment>
<dbReference type="PANTHER" id="PTHR10920">
    <property type="entry name" value="RIBOSOMAL RNA METHYLTRANSFERASE"/>
    <property type="match status" value="1"/>
</dbReference>
<dbReference type="GO" id="GO:0005737">
    <property type="term" value="C:cytoplasm"/>
    <property type="evidence" value="ECO:0007669"/>
    <property type="project" value="UniProtKB-SubCell"/>
</dbReference>
<dbReference type="HOGENOM" id="CLU_009422_4_4_0"/>
<keyword evidence="3 11" id="KW-0808">Transferase</keyword>
<evidence type="ECO:0000256" key="7">
    <source>
        <dbReference type="ARBA" id="ARBA00041129"/>
    </source>
</evidence>
<evidence type="ECO:0000256" key="11">
    <source>
        <dbReference type="HAMAP-Rule" id="MF_01547"/>
    </source>
</evidence>
<feature type="binding site" evidence="11">
    <location>
        <position position="85"/>
    </location>
    <ligand>
        <name>S-adenosyl-L-methionine</name>
        <dbReference type="ChEBI" id="CHEBI:59789"/>
    </ligand>
</feature>
<keyword evidence="15" id="KW-1185">Reference proteome</keyword>
<dbReference type="AlphaFoldDB" id="D4H3N3"/>
<evidence type="ECO:0000313" key="15">
    <source>
        <dbReference type="Proteomes" id="UP000002012"/>
    </source>
</evidence>
<evidence type="ECO:0000313" key="14">
    <source>
        <dbReference type="EMBL" id="ADD69135.1"/>
    </source>
</evidence>
<evidence type="ECO:0000256" key="6">
    <source>
        <dbReference type="ARBA" id="ARBA00038861"/>
    </source>
</evidence>
<organism evidence="14 15">
    <name type="scientific">Denitrovibrio acetiphilus (strain DSM 12809 / NBRC 114555 / N2460)</name>
    <dbReference type="NCBI Taxonomy" id="522772"/>
    <lineage>
        <taxon>Bacteria</taxon>
        <taxon>Pseudomonadati</taxon>
        <taxon>Deferribacterota</taxon>
        <taxon>Deferribacteres</taxon>
        <taxon>Deferribacterales</taxon>
        <taxon>Geovibrionaceae</taxon>
        <taxon>Denitrovibrio</taxon>
    </lineage>
</organism>
<evidence type="ECO:0000256" key="12">
    <source>
        <dbReference type="PIRSR" id="PIRSR005461-1"/>
    </source>
</evidence>
<feature type="binding site" evidence="11">
    <location>
        <position position="49"/>
    </location>
    <ligand>
        <name>S-adenosyl-L-methionine</name>
        <dbReference type="ChEBI" id="CHEBI:59789"/>
    </ligand>
</feature>
<dbReference type="HAMAP" id="MF_01547">
    <property type="entry name" value="RNA_methyltr_E"/>
    <property type="match status" value="1"/>
</dbReference>
<comment type="similarity">
    <text evidence="11">Belongs to the class I-like SAM-binding methyltransferase superfamily. RNA methyltransferase RlmE family.</text>
</comment>
<dbReference type="FunCoup" id="D4H3N3">
    <property type="interactions" value="379"/>
</dbReference>
<dbReference type="PIRSF" id="PIRSF005461">
    <property type="entry name" value="23S_rRNA_mtase"/>
    <property type="match status" value="1"/>
</dbReference>
<sequence>MYNRKDAFYKKAKLEGFKSRAAYKLIELNKKHALFRSGDAVLDVGCAPGGWIQVVLQQKKCTVVGVDLLEVLNLTDTRFTFIQGDITEQETVDKVLDACDGYDCVISDAAPNTSGSKLLDHVNSVDLVRLIFYFAKTVLKKGGNFACKVFEGEDRDALVKEIKKDFDFCKMLRPEATRKNSFEMYIVFKGFKGNNEQ</sequence>
<evidence type="ECO:0000259" key="13">
    <source>
        <dbReference type="Pfam" id="PF01728"/>
    </source>
</evidence>
<dbReference type="PANTHER" id="PTHR10920:SF18">
    <property type="entry name" value="RRNA METHYLTRANSFERASE 2, MITOCHONDRIAL"/>
    <property type="match status" value="1"/>
</dbReference>
<dbReference type="eggNOG" id="COG0293">
    <property type="taxonomic scope" value="Bacteria"/>
</dbReference>
<dbReference type="InterPro" id="IPR015507">
    <property type="entry name" value="rRNA-MeTfrase_E"/>
</dbReference>
<dbReference type="KEGG" id="dap:Dacet_2373"/>
<dbReference type="EMBL" id="CP001968">
    <property type="protein sequence ID" value="ADD69135.1"/>
    <property type="molecule type" value="Genomic_DNA"/>
</dbReference>
<feature type="binding site" evidence="11">
    <location>
        <position position="67"/>
    </location>
    <ligand>
        <name>S-adenosyl-L-methionine</name>
        <dbReference type="ChEBI" id="CHEBI:59789"/>
    </ligand>
</feature>
<evidence type="ECO:0000256" key="8">
    <source>
        <dbReference type="ARBA" id="ARBA00041995"/>
    </source>
</evidence>
<protein>
    <recommendedName>
        <fullName evidence="7 11">Ribosomal RNA large subunit methyltransferase E</fullName>
        <ecNumber evidence="6 11">2.1.1.166</ecNumber>
    </recommendedName>
    <alternativeName>
        <fullName evidence="9 11">23S rRNA Um2552 methyltransferase</fullName>
    </alternativeName>
    <alternativeName>
        <fullName evidence="8 11">rRNA (uridine-2'-O-)-methyltransferase</fullName>
    </alternativeName>
</protein>
<evidence type="ECO:0000256" key="4">
    <source>
        <dbReference type="ARBA" id="ARBA00022691"/>
    </source>
</evidence>
<feature type="active site" description="Proton acceptor" evidence="11 12">
    <location>
        <position position="148"/>
    </location>
</feature>
<keyword evidence="2 11" id="KW-0489">Methyltransferase</keyword>
<keyword evidence="1 11" id="KW-0698">rRNA processing</keyword>
<evidence type="ECO:0000256" key="9">
    <source>
        <dbReference type="ARBA" id="ARBA00042745"/>
    </source>
</evidence>
<dbReference type="InterPro" id="IPR029063">
    <property type="entry name" value="SAM-dependent_MTases_sf"/>
</dbReference>
<feature type="binding site" evidence="11">
    <location>
        <position position="51"/>
    </location>
    <ligand>
        <name>S-adenosyl-L-methionine</name>
        <dbReference type="ChEBI" id="CHEBI:59789"/>
    </ligand>
</feature>
<dbReference type="SUPFAM" id="SSF53335">
    <property type="entry name" value="S-adenosyl-L-methionine-dependent methyltransferases"/>
    <property type="match status" value="1"/>
</dbReference>
<dbReference type="Proteomes" id="UP000002012">
    <property type="component" value="Chromosome"/>
</dbReference>
<name>D4H3N3_DENA2</name>
<keyword evidence="4 11" id="KW-0949">S-adenosyl-L-methionine</keyword>